<dbReference type="CDD" id="cd02440">
    <property type="entry name" value="AdoMet_MTases"/>
    <property type="match status" value="1"/>
</dbReference>
<evidence type="ECO:0000256" key="1">
    <source>
        <dbReference type="ARBA" id="ARBA00022603"/>
    </source>
</evidence>
<name>A0ABP3RKH9_9ACTN</name>
<keyword evidence="1" id="KW-0489">Methyltransferase</keyword>
<dbReference type="InterPro" id="IPR029063">
    <property type="entry name" value="SAM-dependent_MTases_sf"/>
</dbReference>
<accession>A0ABP3RKH9</accession>
<proteinExistence type="predicted"/>
<dbReference type="InterPro" id="IPR041698">
    <property type="entry name" value="Methyltransf_25"/>
</dbReference>
<evidence type="ECO:0000313" key="6">
    <source>
        <dbReference type="Proteomes" id="UP001500668"/>
    </source>
</evidence>
<dbReference type="PANTHER" id="PTHR44942">
    <property type="entry name" value="METHYLTRANSF_11 DOMAIN-CONTAINING PROTEIN"/>
    <property type="match status" value="1"/>
</dbReference>
<dbReference type="PANTHER" id="PTHR44942:SF4">
    <property type="entry name" value="METHYLTRANSFERASE TYPE 11 DOMAIN-CONTAINING PROTEIN"/>
    <property type="match status" value="1"/>
</dbReference>
<dbReference type="Pfam" id="PF13649">
    <property type="entry name" value="Methyltransf_25"/>
    <property type="match status" value="1"/>
</dbReference>
<evidence type="ECO:0000313" key="5">
    <source>
        <dbReference type="EMBL" id="GAA0612279.1"/>
    </source>
</evidence>
<comment type="caution">
    <text evidence="5">The sequence shown here is derived from an EMBL/GenBank/DDBJ whole genome shotgun (WGS) entry which is preliminary data.</text>
</comment>
<evidence type="ECO:0000256" key="3">
    <source>
        <dbReference type="SAM" id="MobiDB-lite"/>
    </source>
</evidence>
<dbReference type="RefSeq" id="WP_344076384.1">
    <property type="nucleotide sequence ID" value="NZ_BAAACA010000034.1"/>
</dbReference>
<sequence length="258" mass="28195">MNVLVGGRTDPLPPAEAFMNTEPPAAATRDEGLVPPASSLTAAQWDTWYLTGAVRQITQVESEQFCRYIDPLPGQTAVDIGCGVGTWTRQLARWGLSVTGYDYSSEAIKRARRMAGPRQSYQLWDVDAAPVPPDHAPGSVDIVTCRLSLPYLHWPHLRTTVTPWLSNGGVFHALIPLEESTPLNARDPYRRAMTLEQIHDLGDGWAFARHYRTRSRNLTGLILRGWHGNANHGHPVVVDGGPPATSDTARVPGGPPLA</sequence>
<dbReference type="SUPFAM" id="SSF53335">
    <property type="entry name" value="S-adenosyl-L-methionine-dependent methyltransferases"/>
    <property type="match status" value="1"/>
</dbReference>
<gene>
    <name evidence="5" type="ORF">GCM10010394_47620</name>
</gene>
<feature type="domain" description="Methyltransferase" evidence="4">
    <location>
        <begin position="78"/>
        <end position="161"/>
    </location>
</feature>
<feature type="region of interest" description="Disordered" evidence="3">
    <location>
        <begin position="234"/>
        <end position="258"/>
    </location>
</feature>
<organism evidence="5 6">
    <name type="scientific">Streptomyces crystallinus</name>
    <dbReference type="NCBI Taxonomy" id="68191"/>
    <lineage>
        <taxon>Bacteria</taxon>
        <taxon>Bacillati</taxon>
        <taxon>Actinomycetota</taxon>
        <taxon>Actinomycetes</taxon>
        <taxon>Kitasatosporales</taxon>
        <taxon>Streptomycetaceae</taxon>
        <taxon>Streptomyces</taxon>
    </lineage>
</organism>
<keyword evidence="2" id="KW-0808">Transferase</keyword>
<keyword evidence="6" id="KW-1185">Reference proteome</keyword>
<dbReference type="Proteomes" id="UP001500668">
    <property type="component" value="Unassembled WGS sequence"/>
</dbReference>
<dbReference type="InterPro" id="IPR051052">
    <property type="entry name" value="Diverse_substrate_MTase"/>
</dbReference>
<dbReference type="EMBL" id="BAAACA010000034">
    <property type="protein sequence ID" value="GAA0612279.1"/>
    <property type="molecule type" value="Genomic_DNA"/>
</dbReference>
<reference evidence="6" key="1">
    <citation type="journal article" date="2019" name="Int. J. Syst. Evol. Microbiol.">
        <title>The Global Catalogue of Microorganisms (GCM) 10K type strain sequencing project: providing services to taxonomists for standard genome sequencing and annotation.</title>
        <authorList>
            <consortium name="The Broad Institute Genomics Platform"/>
            <consortium name="The Broad Institute Genome Sequencing Center for Infectious Disease"/>
            <person name="Wu L."/>
            <person name="Ma J."/>
        </authorList>
    </citation>
    <scope>NUCLEOTIDE SEQUENCE [LARGE SCALE GENOMIC DNA]</scope>
    <source>
        <strain evidence="6">JCM 5067</strain>
    </source>
</reference>
<protein>
    <recommendedName>
        <fullName evidence="4">Methyltransferase domain-containing protein</fullName>
    </recommendedName>
</protein>
<dbReference type="Gene3D" id="3.40.50.150">
    <property type="entry name" value="Vaccinia Virus protein VP39"/>
    <property type="match status" value="1"/>
</dbReference>
<evidence type="ECO:0000259" key="4">
    <source>
        <dbReference type="Pfam" id="PF13649"/>
    </source>
</evidence>
<evidence type="ECO:0000256" key="2">
    <source>
        <dbReference type="ARBA" id="ARBA00022679"/>
    </source>
</evidence>